<reference evidence="4 5" key="1">
    <citation type="journal article" date="2019" name="Int. J. Syst. Evol. Microbiol.">
        <title>The Global Catalogue of Microorganisms (GCM) 10K type strain sequencing project: providing services to taxonomists for standard genome sequencing and annotation.</title>
        <authorList>
            <consortium name="The Broad Institute Genomics Platform"/>
            <consortium name="The Broad Institute Genome Sequencing Center for Infectious Disease"/>
            <person name="Wu L."/>
            <person name="Ma J."/>
        </authorList>
    </citation>
    <scope>NUCLEOTIDE SEQUENCE [LARGE SCALE GENOMIC DNA]</scope>
    <source>
        <strain evidence="4 5">YIM 94188</strain>
    </source>
</reference>
<dbReference type="RefSeq" id="WP_379693810.1">
    <property type="nucleotide sequence ID" value="NZ_JBHSXH010000009.1"/>
</dbReference>
<feature type="domain" description="DUF7551" evidence="2">
    <location>
        <begin position="105"/>
        <end position="300"/>
    </location>
</feature>
<feature type="domain" description="DUF7552" evidence="3">
    <location>
        <begin position="6"/>
        <end position="79"/>
    </location>
</feature>
<evidence type="ECO:0000259" key="2">
    <source>
        <dbReference type="Pfam" id="PF24420"/>
    </source>
</evidence>
<name>A0ABD5TVV8_9EURY</name>
<dbReference type="AlphaFoldDB" id="A0ABD5TVV8"/>
<evidence type="ECO:0000313" key="5">
    <source>
        <dbReference type="Proteomes" id="UP001596408"/>
    </source>
</evidence>
<dbReference type="EMBL" id="JBHSXH010000009">
    <property type="protein sequence ID" value="MFC6824634.1"/>
    <property type="molecule type" value="Genomic_DNA"/>
</dbReference>
<gene>
    <name evidence="4" type="ORF">ACFQEV_06435</name>
</gene>
<evidence type="ECO:0000256" key="1">
    <source>
        <dbReference type="SAM" id="MobiDB-lite"/>
    </source>
</evidence>
<dbReference type="Proteomes" id="UP001596408">
    <property type="component" value="Unassembled WGS sequence"/>
</dbReference>
<keyword evidence="5" id="KW-1185">Reference proteome</keyword>
<dbReference type="InterPro" id="IPR055974">
    <property type="entry name" value="DUF7552"/>
</dbReference>
<evidence type="ECO:0000313" key="4">
    <source>
        <dbReference type="EMBL" id="MFC6824634.1"/>
    </source>
</evidence>
<comment type="caution">
    <text evidence="4">The sequence shown here is derived from an EMBL/GenBank/DDBJ whole genome shotgun (WGS) entry which is preliminary data.</text>
</comment>
<dbReference type="Pfam" id="PF24420">
    <property type="entry name" value="DUF7551"/>
    <property type="match status" value="1"/>
</dbReference>
<protein>
    <submittedName>
        <fullName evidence="4">Uncharacterized protein</fullName>
    </submittedName>
</protein>
<feature type="region of interest" description="Disordered" evidence="1">
    <location>
        <begin position="255"/>
        <end position="288"/>
    </location>
</feature>
<feature type="compositionally biased region" description="Polar residues" evidence="1">
    <location>
        <begin position="270"/>
        <end position="288"/>
    </location>
</feature>
<organism evidence="4 5">
    <name type="scientific">Halopelagius fulvigenes</name>
    <dbReference type="NCBI Taxonomy" id="1198324"/>
    <lineage>
        <taxon>Archaea</taxon>
        <taxon>Methanobacteriati</taxon>
        <taxon>Methanobacteriota</taxon>
        <taxon>Stenosarchaea group</taxon>
        <taxon>Halobacteria</taxon>
        <taxon>Halobacteriales</taxon>
        <taxon>Haloferacaceae</taxon>
    </lineage>
</organism>
<sequence length="306" mass="33095">MVGRSLREIRDRIDELAAADGRYGIVCGRTGERIVPVADARFEDRAAAASAARLAEEYRAALRRYDPRVMVHDPIVCEASAPSASEADRTTPPEPTAGGVVPSELVEFCHDVAAAVFEALSVHGYRTVEDAVMDSYFDAAETVADRHELCVALLRCMARDIDDHLSPTEQARVLETAAATLSAVDSSDRPVEAALARLRAKSVVDVYEVETVEAGDSGGAVRRITLDGYRLRDDRRTVPTLPLVIELLRDADGRRRSDGRTGFGDGYPSLSVSEESDPASSLRVTVTVRSRDRPRGLASVRVGDSA</sequence>
<dbReference type="InterPro" id="IPR055973">
    <property type="entry name" value="DUF7551"/>
</dbReference>
<dbReference type="Pfam" id="PF24422">
    <property type="entry name" value="DUF7552"/>
    <property type="match status" value="1"/>
</dbReference>
<evidence type="ECO:0000259" key="3">
    <source>
        <dbReference type="Pfam" id="PF24422"/>
    </source>
</evidence>
<proteinExistence type="predicted"/>
<accession>A0ABD5TVV8</accession>